<sequence length="73" mass="7553">MASTILTSAKHGAYLAIGLYVVLVSVVSISAHTQHDFEAPIQVAHPGIQFEHRVQNAMVDQANVAGVAGVAGS</sequence>
<dbReference type="RefSeq" id="WP_247287691.1">
    <property type="nucleotide sequence ID" value="NZ_JAKNRW010000002.1"/>
</dbReference>
<name>A0ABT0EU39_9PSED</name>
<protein>
    <submittedName>
        <fullName evidence="2">Uncharacterized protein</fullName>
    </submittedName>
</protein>
<feature type="transmembrane region" description="Helical" evidence="1">
    <location>
        <begin position="12"/>
        <end position="31"/>
    </location>
</feature>
<keyword evidence="3" id="KW-1185">Reference proteome</keyword>
<gene>
    <name evidence="2" type="ORF">L9059_03550</name>
</gene>
<keyword evidence="1" id="KW-0472">Membrane</keyword>
<reference evidence="2 3" key="1">
    <citation type="submission" date="2022-02" db="EMBL/GenBank/DDBJ databases">
        <title>Comparative genomics of the first Antarctic Pseudomonas spp. capable of biotransforming 2,4,6-Trinitrotoluene.</title>
        <authorList>
            <person name="Cabrera M.A."/>
            <person name="Marquez S.L."/>
            <person name="Perez-Donoso J.M."/>
        </authorList>
    </citation>
    <scope>NUCLEOTIDE SEQUENCE [LARGE SCALE GENOMIC DNA]</scope>
    <source>
        <strain evidence="2 3">TNT19</strain>
    </source>
</reference>
<organism evidence="2 3">
    <name type="scientific">Pseudomonas violetae</name>
    <dbReference type="NCBI Taxonomy" id="2915813"/>
    <lineage>
        <taxon>Bacteria</taxon>
        <taxon>Pseudomonadati</taxon>
        <taxon>Pseudomonadota</taxon>
        <taxon>Gammaproteobacteria</taxon>
        <taxon>Pseudomonadales</taxon>
        <taxon>Pseudomonadaceae</taxon>
        <taxon>Pseudomonas</taxon>
    </lineage>
</organism>
<evidence type="ECO:0000313" key="2">
    <source>
        <dbReference type="EMBL" id="MCK1789263.1"/>
    </source>
</evidence>
<keyword evidence="1" id="KW-0812">Transmembrane</keyword>
<evidence type="ECO:0000256" key="1">
    <source>
        <dbReference type="SAM" id="Phobius"/>
    </source>
</evidence>
<comment type="caution">
    <text evidence="2">The sequence shown here is derived from an EMBL/GenBank/DDBJ whole genome shotgun (WGS) entry which is preliminary data.</text>
</comment>
<proteinExistence type="predicted"/>
<keyword evidence="1" id="KW-1133">Transmembrane helix</keyword>
<dbReference type="Proteomes" id="UP001299876">
    <property type="component" value="Unassembled WGS sequence"/>
</dbReference>
<evidence type="ECO:0000313" key="3">
    <source>
        <dbReference type="Proteomes" id="UP001299876"/>
    </source>
</evidence>
<dbReference type="EMBL" id="JAKNRW010000002">
    <property type="protein sequence ID" value="MCK1789263.1"/>
    <property type="molecule type" value="Genomic_DNA"/>
</dbReference>
<accession>A0ABT0EU39</accession>